<keyword evidence="2" id="KW-1185">Reference proteome</keyword>
<dbReference type="Proteomes" id="UP000664032">
    <property type="component" value="Unassembled WGS sequence"/>
</dbReference>
<proteinExistence type="predicted"/>
<evidence type="ECO:0000313" key="2">
    <source>
        <dbReference type="Proteomes" id="UP000664032"/>
    </source>
</evidence>
<accession>A0ACB8H5M8</accession>
<organism evidence="1 2">
    <name type="scientific">Psilocybe cubensis</name>
    <name type="common">Psychedelic mushroom</name>
    <name type="synonym">Stropharia cubensis</name>
    <dbReference type="NCBI Taxonomy" id="181762"/>
    <lineage>
        <taxon>Eukaryota</taxon>
        <taxon>Fungi</taxon>
        <taxon>Dikarya</taxon>
        <taxon>Basidiomycota</taxon>
        <taxon>Agaricomycotina</taxon>
        <taxon>Agaricomycetes</taxon>
        <taxon>Agaricomycetidae</taxon>
        <taxon>Agaricales</taxon>
        <taxon>Agaricineae</taxon>
        <taxon>Strophariaceae</taxon>
        <taxon>Psilocybe</taxon>
    </lineage>
</organism>
<comment type="caution">
    <text evidence="1">The sequence shown here is derived from an EMBL/GenBank/DDBJ whole genome shotgun (WGS) entry which is preliminary data.</text>
</comment>
<gene>
    <name evidence="1" type="ORF">JR316_0005270</name>
</gene>
<sequence length="588" mass="66979">MPLFKTLSPFGSFAFDPSPWFSHLFSNLVQHFRQLKAYRFLSQSILFLEIASAFRRPTFRLLKSVYYAPHDSLEYIDGGSALGEEISAVECVEVDDLKDHTKPVVQSPLAAAFVANVGGDAPDINNNMTVGDSRERLSDVSMSETHLHVQSIVDMSSIRESQVTAKIRRRALLIGVGNNLRREDLNDLPSTNDLPPTNEYSCREHRDVEDMRSLLEDMYGYDPNEIVSLLDDNKEGSIHPTRENIVRQIQILVEGAKQNDHFFFYFVGHSFQEDTDDEEEEDRKNEFILTADGEEIMDNELRQLLVDPLPSTCSLTAIFDSCHSCSLLGSISLILDVTESMFHGSTEGKGEQIQYWQKINGSWKLINMTDYFEHLNLDATLPNNFLLKSALASPSSTRRATGFPPPHFPSGDPSNKPRPPIRRPRILTEISEYTASVPTSMPTPNSGRAIASPVSLYCHGNCRKDPIFMRRNVPQADVICLSSSKDSQVTWIRDGSTMTQFLVKMLREQPRRKLKDVLTLVSHDIHRSYIEMHDESRDYKRQVKKWNTEIKLGKKKKVIPPPNLEIHNFQDPQISSLRPLNMDRYFEP</sequence>
<name>A0ACB8H5M8_PSICU</name>
<dbReference type="EMBL" id="JAFIQS020000004">
    <property type="protein sequence ID" value="KAH9483166.1"/>
    <property type="molecule type" value="Genomic_DNA"/>
</dbReference>
<reference evidence="1" key="1">
    <citation type="submission" date="2021-10" db="EMBL/GenBank/DDBJ databases">
        <title>Psilocybe cubensis genome.</title>
        <authorList>
            <person name="Mckernan K.J."/>
            <person name="Crawford S."/>
            <person name="Trippe A."/>
            <person name="Kane L.T."/>
            <person name="Mclaughlin S."/>
        </authorList>
    </citation>
    <scope>NUCLEOTIDE SEQUENCE</scope>
    <source>
        <strain evidence="1">MGC-MH-2018</strain>
    </source>
</reference>
<protein>
    <submittedName>
        <fullName evidence="1">Metacaspase-1</fullName>
    </submittedName>
</protein>
<evidence type="ECO:0000313" key="1">
    <source>
        <dbReference type="EMBL" id="KAH9483166.1"/>
    </source>
</evidence>